<evidence type="ECO:0000259" key="1">
    <source>
        <dbReference type="Pfam" id="PF14397"/>
    </source>
</evidence>
<dbReference type="Pfam" id="PF14397">
    <property type="entry name" value="ATPgrasp_ST"/>
    <property type="match status" value="1"/>
</dbReference>
<sequence length="345" mass="39174">MKKTDFKLLFQLIQHEKSISNNSGFSIVGRMILSFIKYDTAFINYFAYEFENKEFKEIKTYANSWFMYKFQRNMNNAKMIKFFKTKSLFYEKFKDFICHKYTILSKDAVPFNIWIEKNSPEYLICKTNKGQSGDKIIKVKVSVSETGEYLLDGVKLESFHKKLLRKNLTLIEEVIEPHPVLKSIHPDSLNTLRIVTQVVNPYQVDVIAATMKAGINHSVVDNSGKGGVDCSIDINNGKLIGPLSAFDPRKKISLGDNHPTTNMPIVGITIPHWKEAINTVKKAALVIPSVKSVGWDVAITKDGAFLLEGNHNWSSLIQKALGKGIKDILNSYRFPSQGKLKNQVQ</sequence>
<comment type="caution">
    <text evidence="2">The sequence shown here is derived from an EMBL/GenBank/DDBJ whole genome shotgun (WGS) entry which is preliminary data.</text>
</comment>
<accession>A0A0Q1BJK8</accession>
<dbReference type="Proteomes" id="UP000050827">
    <property type="component" value="Unassembled WGS sequence"/>
</dbReference>
<evidence type="ECO:0000313" key="2">
    <source>
        <dbReference type="EMBL" id="KQC30861.1"/>
    </source>
</evidence>
<organism evidence="2 3">
    <name type="scientific">Flagellimonas eckloniae</name>
    <dbReference type="NCBI Taxonomy" id="346185"/>
    <lineage>
        <taxon>Bacteria</taxon>
        <taxon>Pseudomonadati</taxon>
        <taxon>Bacteroidota</taxon>
        <taxon>Flavobacteriia</taxon>
        <taxon>Flavobacteriales</taxon>
        <taxon>Flavobacteriaceae</taxon>
        <taxon>Flagellimonas</taxon>
    </lineage>
</organism>
<name>A0A0Q1BJK8_9FLAO</name>
<feature type="domain" description="Alpha-L-glutamate ligase-related protein ATP-grasp" evidence="1">
    <location>
        <begin position="114"/>
        <end position="330"/>
    </location>
</feature>
<keyword evidence="3" id="KW-1185">Reference proteome</keyword>
<evidence type="ECO:0000313" key="3">
    <source>
        <dbReference type="Proteomes" id="UP000050827"/>
    </source>
</evidence>
<gene>
    <name evidence="2" type="ORF">AAY42_13915</name>
</gene>
<protein>
    <recommendedName>
        <fullName evidence="1">Alpha-L-glutamate ligase-related protein ATP-grasp domain-containing protein</fullName>
    </recommendedName>
</protein>
<dbReference type="AlphaFoldDB" id="A0A0Q1BJK8"/>
<reference evidence="2 3" key="1">
    <citation type="submission" date="2015-04" db="EMBL/GenBank/DDBJ databases">
        <title>Complete genome of flavobacterium.</title>
        <authorList>
            <person name="Kwon Y.M."/>
            <person name="Kim S.-J."/>
        </authorList>
    </citation>
    <scope>NUCLEOTIDE SEQUENCE [LARGE SCALE GENOMIC DNA]</scope>
    <source>
        <strain evidence="2 3">DK169</strain>
    </source>
</reference>
<dbReference type="InterPro" id="IPR039523">
    <property type="entry name" value="RimK-rel_E_lig_ATP-grasp"/>
</dbReference>
<proteinExistence type="predicted"/>
<dbReference type="EMBL" id="LCTZ01000002">
    <property type="protein sequence ID" value="KQC30861.1"/>
    <property type="molecule type" value="Genomic_DNA"/>
</dbReference>